<dbReference type="InterPro" id="IPR001296">
    <property type="entry name" value="Glyco_trans_1"/>
</dbReference>
<dbReference type="GO" id="GO:0016757">
    <property type="term" value="F:glycosyltransferase activity"/>
    <property type="evidence" value="ECO:0007669"/>
    <property type="project" value="InterPro"/>
</dbReference>
<comment type="caution">
    <text evidence="3">The sequence shown here is derived from an EMBL/GenBank/DDBJ whole genome shotgun (WGS) entry which is preliminary data.</text>
</comment>
<accession>A0A2A5B820</accession>
<sequence>MKLLKISKMKKIDLIHSHCEASSFYAGLIGKILRVISISTIHRSELRYFKPTWKNRLFYYFLTGYLAVSDDRKNLMIGTLGLSSEKVSMIHWGIDSDSISHNTEQGDMRTKLGLPDCRIIFSLGHLGSIKGHDDSIKALSIVKRKFRDAKLYIAGDGSEADHERLHLLIEELKVQNSVILLGQITNALEWMQACDLFLQPSLEEAFGLVFLEAGLCKKPTIATTVGGIPEIIDDGVTGYLVSPQKPDALAEKIITLLSSEERMQQMGDAAHAKVKQHFVLSKQIDKLEQHFNSLVQNR</sequence>
<dbReference type="EMBL" id="NVVJ01000007">
    <property type="protein sequence ID" value="PCJ27268.1"/>
    <property type="molecule type" value="Genomic_DNA"/>
</dbReference>
<dbReference type="AlphaFoldDB" id="A0A2A5B820"/>
<dbReference type="Pfam" id="PF00534">
    <property type="entry name" value="Glycos_transf_1"/>
    <property type="match status" value="1"/>
</dbReference>
<feature type="domain" description="Glycosyltransferase subfamily 4-like N-terminal" evidence="2">
    <location>
        <begin position="3"/>
        <end position="97"/>
    </location>
</feature>
<dbReference type="CDD" id="cd03801">
    <property type="entry name" value="GT4_PimA-like"/>
    <property type="match status" value="1"/>
</dbReference>
<dbReference type="Pfam" id="PF13439">
    <property type="entry name" value="Glyco_transf_4"/>
    <property type="match status" value="1"/>
</dbReference>
<dbReference type="SUPFAM" id="SSF53756">
    <property type="entry name" value="UDP-Glycosyltransferase/glycogen phosphorylase"/>
    <property type="match status" value="1"/>
</dbReference>
<protein>
    <recommendedName>
        <fullName evidence="5">Glycosyl transferase family 1 domain-containing protein</fullName>
    </recommendedName>
</protein>
<organism evidence="3 4">
    <name type="scientific">SAR86 cluster bacterium</name>
    <dbReference type="NCBI Taxonomy" id="2030880"/>
    <lineage>
        <taxon>Bacteria</taxon>
        <taxon>Pseudomonadati</taxon>
        <taxon>Pseudomonadota</taxon>
        <taxon>Gammaproteobacteria</taxon>
        <taxon>SAR86 cluster</taxon>
    </lineage>
</organism>
<evidence type="ECO:0008006" key="5">
    <source>
        <dbReference type="Google" id="ProtNLM"/>
    </source>
</evidence>
<dbReference type="GO" id="GO:1901135">
    <property type="term" value="P:carbohydrate derivative metabolic process"/>
    <property type="evidence" value="ECO:0007669"/>
    <property type="project" value="UniProtKB-ARBA"/>
</dbReference>
<reference evidence="4" key="1">
    <citation type="submission" date="2017-08" db="EMBL/GenBank/DDBJ databases">
        <title>A dynamic microbial community with high functional redundancy inhabits the cold, oxic subseafloor aquifer.</title>
        <authorList>
            <person name="Tully B.J."/>
            <person name="Wheat C.G."/>
            <person name="Glazer B.T."/>
            <person name="Huber J.A."/>
        </authorList>
    </citation>
    <scope>NUCLEOTIDE SEQUENCE [LARGE SCALE GENOMIC DNA]</scope>
</reference>
<evidence type="ECO:0000259" key="1">
    <source>
        <dbReference type="Pfam" id="PF00534"/>
    </source>
</evidence>
<dbReference type="PANTHER" id="PTHR12526">
    <property type="entry name" value="GLYCOSYLTRANSFERASE"/>
    <property type="match status" value="1"/>
</dbReference>
<feature type="domain" description="Glycosyl transferase family 1" evidence="1">
    <location>
        <begin position="109"/>
        <end position="271"/>
    </location>
</feature>
<evidence type="ECO:0000313" key="3">
    <source>
        <dbReference type="EMBL" id="PCJ27268.1"/>
    </source>
</evidence>
<gene>
    <name evidence="3" type="ORF">COA96_03535</name>
</gene>
<dbReference type="InterPro" id="IPR028098">
    <property type="entry name" value="Glyco_trans_4-like_N"/>
</dbReference>
<name>A0A2A5B820_9GAMM</name>
<dbReference type="PANTHER" id="PTHR12526:SF630">
    <property type="entry name" value="GLYCOSYLTRANSFERASE"/>
    <property type="match status" value="1"/>
</dbReference>
<dbReference type="Gene3D" id="3.40.50.2000">
    <property type="entry name" value="Glycogen Phosphorylase B"/>
    <property type="match status" value="2"/>
</dbReference>
<dbReference type="Proteomes" id="UP000218327">
    <property type="component" value="Unassembled WGS sequence"/>
</dbReference>
<evidence type="ECO:0000259" key="2">
    <source>
        <dbReference type="Pfam" id="PF13439"/>
    </source>
</evidence>
<proteinExistence type="predicted"/>
<evidence type="ECO:0000313" key="4">
    <source>
        <dbReference type="Proteomes" id="UP000218327"/>
    </source>
</evidence>